<protein>
    <recommendedName>
        <fullName evidence="9">Membrane protein involved in the export of O-antigen and teichoic acid</fullName>
    </recommendedName>
</protein>
<keyword evidence="2" id="KW-1003">Cell membrane</keyword>
<organism evidence="7 8">
    <name type="scientific">Raineyella fluvialis</name>
    <dbReference type="NCBI Taxonomy" id="2662261"/>
    <lineage>
        <taxon>Bacteria</taxon>
        <taxon>Bacillati</taxon>
        <taxon>Actinomycetota</taxon>
        <taxon>Actinomycetes</taxon>
        <taxon>Propionibacteriales</taxon>
        <taxon>Propionibacteriaceae</taxon>
        <taxon>Raineyella</taxon>
    </lineage>
</organism>
<evidence type="ECO:0000313" key="8">
    <source>
        <dbReference type="Proteomes" id="UP000386847"/>
    </source>
</evidence>
<feature type="transmembrane region" description="Helical" evidence="6">
    <location>
        <begin position="182"/>
        <end position="203"/>
    </location>
</feature>
<feature type="transmembrane region" description="Helical" evidence="6">
    <location>
        <begin position="156"/>
        <end position="176"/>
    </location>
</feature>
<evidence type="ECO:0000256" key="3">
    <source>
        <dbReference type="ARBA" id="ARBA00022692"/>
    </source>
</evidence>
<feature type="transmembrane region" description="Helical" evidence="6">
    <location>
        <begin position="398"/>
        <end position="416"/>
    </location>
</feature>
<evidence type="ECO:0008006" key="9">
    <source>
        <dbReference type="Google" id="ProtNLM"/>
    </source>
</evidence>
<comment type="subcellular location">
    <subcellularLocation>
        <location evidence="1">Cell membrane</location>
        <topology evidence="1">Multi-pass membrane protein</topology>
    </subcellularLocation>
</comment>
<keyword evidence="8" id="KW-1185">Reference proteome</keyword>
<feature type="transmembrane region" description="Helical" evidence="6">
    <location>
        <begin position="233"/>
        <end position="253"/>
    </location>
</feature>
<evidence type="ECO:0000256" key="5">
    <source>
        <dbReference type="ARBA" id="ARBA00023136"/>
    </source>
</evidence>
<name>A0A5Q2FFC1_9ACTN</name>
<dbReference type="EMBL" id="CP045725">
    <property type="protein sequence ID" value="QGF23405.1"/>
    <property type="molecule type" value="Genomic_DNA"/>
</dbReference>
<evidence type="ECO:0000313" key="7">
    <source>
        <dbReference type="EMBL" id="QGF23405.1"/>
    </source>
</evidence>
<evidence type="ECO:0000256" key="6">
    <source>
        <dbReference type="SAM" id="Phobius"/>
    </source>
</evidence>
<keyword evidence="5 6" id="KW-0472">Membrane</keyword>
<reference evidence="7 8" key="1">
    <citation type="submission" date="2019-10" db="EMBL/GenBank/DDBJ databases">
        <title>Genomic analysis of Raineyella sp. CBA3103.</title>
        <authorList>
            <person name="Roh S.W."/>
        </authorList>
    </citation>
    <scope>NUCLEOTIDE SEQUENCE [LARGE SCALE GENOMIC DNA]</scope>
    <source>
        <strain evidence="7 8">CBA3103</strain>
    </source>
</reference>
<feature type="transmembrane region" description="Helical" evidence="6">
    <location>
        <begin position="370"/>
        <end position="391"/>
    </location>
</feature>
<evidence type="ECO:0000256" key="4">
    <source>
        <dbReference type="ARBA" id="ARBA00022989"/>
    </source>
</evidence>
<dbReference type="Proteomes" id="UP000386847">
    <property type="component" value="Chromosome"/>
</dbReference>
<dbReference type="KEGG" id="rain:Rai3103_06700"/>
<accession>A0A5Q2FFC1</accession>
<evidence type="ECO:0000256" key="1">
    <source>
        <dbReference type="ARBA" id="ARBA00004651"/>
    </source>
</evidence>
<dbReference type="PANTHER" id="PTHR30250">
    <property type="entry name" value="PST FAMILY PREDICTED COLANIC ACID TRANSPORTER"/>
    <property type="match status" value="1"/>
</dbReference>
<feature type="transmembrane region" description="Helical" evidence="6">
    <location>
        <begin position="84"/>
        <end position="111"/>
    </location>
</feature>
<keyword evidence="4 6" id="KW-1133">Transmembrane helix</keyword>
<feature type="transmembrane region" description="Helical" evidence="6">
    <location>
        <begin position="309"/>
        <end position="333"/>
    </location>
</feature>
<gene>
    <name evidence="7" type="ORF">Rai3103_06700</name>
</gene>
<dbReference type="GO" id="GO:0005886">
    <property type="term" value="C:plasma membrane"/>
    <property type="evidence" value="ECO:0007669"/>
    <property type="project" value="UniProtKB-SubCell"/>
</dbReference>
<evidence type="ECO:0000256" key="2">
    <source>
        <dbReference type="ARBA" id="ARBA00022475"/>
    </source>
</evidence>
<proteinExistence type="predicted"/>
<keyword evidence="3 6" id="KW-0812">Transmembrane</keyword>
<feature type="transmembrane region" description="Helical" evidence="6">
    <location>
        <begin position="44"/>
        <end position="63"/>
    </location>
</feature>
<feature type="transmembrane region" description="Helical" evidence="6">
    <location>
        <begin position="345"/>
        <end position="364"/>
    </location>
</feature>
<dbReference type="InterPro" id="IPR050833">
    <property type="entry name" value="Poly_Biosynth_Transport"/>
</dbReference>
<dbReference type="PANTHER" id="PTHR30250:SF26">
    <property type="entry name" value="PSMA PROTEIN"/>
    <property type="match status" value="1"/>
</dbReference>
<dbReference type="AlphaFoldDB" id="A0A5Q2FFC1"/>
<feature type="transmembrane region" description="Helical" evidence="6">
    <location>
        <begin position="123"/>
        <end position="144"/>
    </location>
</feature>
<dbReference type="RefSeq" id="WP_153571936.1">
    <property type="nucleotide sequence ID" value="NZ_CP045725.1"/>
</dbReference>
<sequence length="430" mass="45420">MMGRRAGVARNITTTYVARLASILTLFVLFPAVARVVPASEYGVYLLTAGMASLFSVDLGMAGSATRYVSEAHVLGDDSRMRSVLAGSAVFFVGVGIFSSGALVVTIVFGWKDFHFTPEQASIGLVAGAAAVAQVALGSIAANERAILTGLGRIDLANWILIAQAFTRFGATLVVLGVSREIIWVAVVDASAAVIGTFLFVIIRRMVLRTRFEFGRDFNWAVLRHMWGLSRDMLVMSLAATVILYAGGVVVGLTSSAVSVALFAAGQRIYQAAKEIPNSLTAPLLPIATANHLDGAGRNKWLYLDGTRFSLALVLASLPPVCVYMATLVEWWLGPNYSVAADVAMLLTASVILNCLHLVAVPVMGGQESLGWYSVLHGMWAVSALGLGFLFSSEFGAVGMALAVALPLVILEPLYVGRALRKTGGLGSSS</sequence>